<reference evidence="2" key="1">
    <citation type="submission" date="2017-09" db="EMBL/GenBank/DDBJ databases">
        <title>Depth-based differentiation of microbial function through sediment-hosted aquifers and enrichment of novel symbionts in the deep terrestrial subsurface.</title>
        <authorList>
            <person name="Probst A.J."/>
            <person name="Ladd B."/>
            <person name="Jarett J.K."/>
            <person name="Geller-Mcgrath D.E."/>
            <person name="Sieber C.M.K."/>
            <person name="Emerson J.B."/>
            <person name="Anantharaman K."/>
            <person name="Thomas B.C."/>
            <person name="Malmstrom R."/>
            <person name="Stieglmeier M."/>
            <person name="Klingl A."/>
            <person name="Woyke T."/>
            <person name="Ryan C.M."/>
            <person name="Banfield J.F."/>
        </authorList>
    </citation>
    <scope>NUCLEOTIDE SEQUENCE [LARGE SCALE GENOMIC DNA]</scope>
</reference>
<comment type="caution">
    <text evidence="1">The sequence shown here is derived from an EMBL/GenBank/DDBJ whole genome shotgun (WGS) entry which is preliminary data.</text>
</comment>
<evidence type="ECO:0000313" key="2">
    <source>
        <dbReference type="Proteomes" id="UP000229370"/>
    </source>
</evidence>
<dbReference type="Proteomes" id="UP000229370">
    <property type="component" value="Unassembled WGS sequence"/>
</dbReference>
<accession>A0A2M8GLF6</accession>
<organism evidence="1 2">
    <name type="scientific">Candidatus Roizmanbacteria bacterium CG_4_8_14_3_um_filter_36_10</name>
    <dbReference type="NCBI Taxonomy" id="1974834"/>
    <lineage>
        <taxon>Bacteria</taxon>
        <taxon>Candidatus Roizmaniibacteriota</taxon>
    </lineage>
</organism>
<dbReference type="EMBL" id="PFQK01000087">
    <property type="protein sequence ID" value="PJC81392.1"/>
    <property type="molecule type" value="Genomic_DNA"/>
</dbReference>
<proteinExistence type="predicted"/>
<dbReference type="AlphaFoldDB" id="A0A2M8GLF6"/>
<evidence type="ECO:0008006" key="3">
    <source>
        <dbReference type="Google" id="ProtNLM"/>
    </source>
</evidence>
<name>A0A2M8GLF6_9BACT</name>
<evidence type="ECO:0000313" key="1">
    <source>
        <dbReference type="EMBL" id="PJC81392.1"/>
    </source>
</evidence>
<protein>
    <recommendedName>
        <fullName evidence="3">Mannosyl-glycoprotein endo-beta-N-acetylglucosamidase-like domain-containing protein</fullName>
    </recommendedName>
</protein>
<gene>
    <name evidence="1" type="ORF">CO007_05005</name>
</gene>
<dbReference type="SUPFAM" id="SSF53955">
    <property type="entry name" value="Lysozyme-like"/>
    <property type="match status" value="1"/>
</dbReference>
<sequence length="196" mass="22198">MKKIVLFLLLFISLVIINFLLSSKITFSAKKNNQIKKILSEISVYNPEEQFSTLSGPASSGSYRASANLADNRVANLKNFFRKYNSPLFDYADLIVNLSDKYHFDYRLLPAIAMQESNLCKYIPEDSHNCWGWGIYGNTVTKFDSYDEAITAVAKGLKEQYLDKGLITASAIMEKYTPSSPGSWQKGVNTFLRMLE</sequence>
<dbReference type="InterPro" id="IPR023346">
    <property type="entry name" value="Lysozyme-like_dom_sf"/>
</dbReference>